<dbReference type="OrthoDB" id="3078236at2"/>
<evidence type="ECO:0000313" key="1">
    <source>
        <dbReference type="EMBL" id="PZD96581.1"/>
    </source>
</evidence>
<protein>
    <recommendedName>
        <fullName evidence="3">HTH HARE-type domain-containing protein</fullName>
    </recommendedName>
</protein>
<evidence type="ECO:0008006" key="3">
    <source>
        <dbReference type="Google" id="ProtNLM"/>
    </source>
</evidence>
<evidence type="ECO:0000313" key="2">
    <source>
        <dbReference type="Proteomes" id="UP000249522"/>
    </source>
</evidence>
<dbReference type="RefSeq" id="WP_111145986.1">
    <property type="nucleotide sequence ID" value="NZ_QKRB01000037.1"/>
</dbReference>
<comment type="caution">
    <text evidence="1">The sequence shown here is derived from an EMBL/GenBank/DDBJ whole genome shotgun (WGS) entry which is preliminary data.</text>
</comment>
<name>A0A2W1LY09_9BACL</name>
<gene>
    <name evidence="1" type="ORF">DNH61_07220</name>
</gene>
<dbReference type="AlphaFoldDB" id="A0A2W1LY09"/>
<dbReference type="EMBL" id="QKRB01000037">
    <property type="protein sequence ID" value="PZD96581.1"/>
    <property type="molecule type" value="Genomic_DNA"/>
</dbReference>
<proteinExistence type="predicted"/>
<keyword evidence="2" id="KW-1185">Reference proteome</keyword>
<organism evidence="1 2">
    <name type="scientific">Paenibacillus sambharensis</name>
    <dbReference type="NCBI Taxonomy" id="1803190"/>
    <lineage>
        <taxon>Bacteria</taxon>
        <taxon>Bacillati</taxon>
        <taxon>Bacillota</taxon>
        <taxon>Bacilli</taxon>
        <taxon>Bacillales</taxon>
        <taxon>Paenibacillaceae</taxon>
        <taxon>Paenibacillus</taxon>
    </lineage>
</organism>
<reference evidence="1 2" key="1">
    <citation type="submission" date="2018-06" db="EMBL/GenBank/DDBJ databases">
        <title>Paenibacillus imtechensis sp. nov.</title>
        <authorList>
            <person name="Pinnaka A.K."/>
            <person name="Singh H."/>
            <person name="Kaur M."/>
        </authorList>
    </citation>
    <scope>NUCLEOTIDE SEQUENCE [LARGE SCALE GENOMIC DNA]</scope>
    <source>
        <strain evidence="1 2">SMB1</strain>
    </source>
</reference>
<dbReference type="Proteomes" id="UP000249522">
    <property type="component" value="Unassembled WGS sequence"/>
</dbReference>
<sequence length="261" mass="29855">MKESLPTKKRKIVNSAIELLLHRPEGMRFSELKKKINEQHFEIGNSTIGSTIVSLEQETKGTIVKVDKGLFKHSSYVDNQSLGNEGSVVIPNTEVTEREREEKFYAPFADWLTDDIEECTHAIPLGGKRFKDKWGTPDVIGIRESRRGAVIQFPIEIVAAEIKVETRDLITAFGQASAYKLFCHKSYIVIPNYADKADIARLDGLCRISGIGLILFDYKNSDNPNFEIRVRANKNEPDMFYVDKYINLIEDDLFPRNQKRR</sequence>
<accession>A0A2W1LY09</accession>